<dbReference type="AlphaFoldDB" id="A0A2C9VMX7"/>
<protein>
    <submittedName>
        <fullName evidence="1">Uncharacterized protein</fullName>
    </submittedName>
</protein>
<reference evidence="1" key="1">
    <citation type="submission" date="2016-02" db="EMBL/GenBank/DDBJ databases">
        <title>WGS assembly of Manihot esculenta.</title>
        <authorList>
            <person name="Bredeson J.V."/>
            <person name="Prochnik S.E."/>
            <person name="Lyons J.B."/>
            <person name="Schmutz J."/>
            <person name="Grimwood J."/>
            <person name="Vrebalov J."/>
            <person name="Bart R.S."/>
            <person name="Amuge T."/>
            <person name="Ferguson M.E."/>
            <person name="Green R."/>
            <person name="Putnam N."/>
            <person name="Stites J."/>
            <person name="Rounsley S."/>
            <person name="Rokhsar D.S."/>
        </authorList>
    </citation>
    <scope>NUCLEOTIDE SEQUENCE [LARGE SCALE GENOMIC DNA]</scope>
    <source>
        <tissue evidence="1">Leaf</tissue>
    </source>
</reference>
<name>A0A2C9VMX7_MANES</name>
<organism evidence="1">
    <name type="scientific">Manihot esculenta</name>
    <name type="common">Cassava</name>
    <name type="synonym">Jatropha manihot</name>
    <dbReference type="NCBI Taxonomy" id="3983"/>
    <lineage>
        <taxon>Eukaryota</taxon>
        <taxon>Viridiplantae</taxon>
        <taxon>Streptophyta</taxon>
        <taxon>Embryophyta</taxon>
        <taxon>Tracheophyta</taxon>
        <taxon>Spermatophyta</taxon>
        <taxon>Magnoliopsida</taxon>
        <taxon>eudicotyledons</taxon>
        <taxon>Gunneridae</taxon>
        <taxon>Pentapetalae</taxon>
        <taxon>rosids</taxon>
        <taxon>fabids</taxon>
        <taxon>Malpighiales</taxon>
        <taxon>Euphorbiaceae</taxon>
        <taxon>Crotonoideae</taxon>
        <taxon>Manihoteae</taxon>
        <taxon>Manihot</taxon>
    </lineage>
</organism>
<accession>A0A2C9VMX7</accession>
<sequence>MFILEVLITRFMVTSSLNLKIFHGSYILFSLDYLDEV</sequence>
<dbReference type="EMBL" id="CM004392">
    <property type="protein sequence ID" value="OAY47036.1"/>
    <property type="molecule type" value="Genomic_DNA"/>
</dbReference>
<proteinExistence type="predicted"/>
<evidence type="ECO:0000313" key="1">
    <source>
        <dbReference type="EMBL" id="OAY47036.1"/>
    </source>
</evidence>
<gene>
    <name evidence="1" type="ORF">MANES_06G047400</name>
</gene>